<dbReference type="RefSeq" id="WP_181471281.1">
    <property type="nucleotide sequence ID" value="NZ_JACEFG010000001.1"/>
</dbReference>
<dbReference type="AlphaFoldDB" id="A0A838CR89"/>
<keyword evidence="1" id="KW-1133">Transmembrane helix</keyword>
<feature type="transmembrane region" description="Helical" evidence="1">
    <location>
        <begin position="38"/>
        <end position="59"/>
    </location>
</feature>
<organism evidence="2 3">
    <name type="scientific">Halobacillus locisalis</name>
    <dbReference type="NCBI Taxonomy" id="220753"/>
    <lineage>
        <taxon>Bacteria</taxon>
        <taxon>Bacillati</taxon>
        <taxon>Bacillota</taxon>
        <taxon>Bacilli</taxon>
        <taxon>Bacillales</taxon>
        <taxon>Bacillaceae</taxon>
        <taxon>Halobacillus</taxon>
    </lineage>
</organism>
<protein>
    <submittedName>
        <fullName evidence="2">DUF3397 domain-containing protein</fullName>
    </submittedName>
</protein>
<feature type="transmembrane region" description="Helical" evidence="1">
    <location>
        <begin position="65"/>
        <end position="87"/>
    </location>
</feature>
<dbReference type="InterPro" id="IPR016945">
    <property type="entry name" value="UCP030092"/>
</dbReference>
<name>A0A838CR89_9BACI</name>
<dbReference type="EMBL" id="JACEFG010000001">
    <property type="protein sequence ID" value="MBA2174275.1"/>
    <property type="molecule type" value="Genomic_DNA"/>
</dbReference>
<evidence type="ECO:0000313" key="2">
    <source>
        <dbReference type="EMBL" id="MBA2174275.1"/>
    </source>
</evidence>
<feature type="transmembrane region" description="Helical" evidence="1">
    <location>
        <begin position="99"/>
        <end position="121"/>
    </location>
</feature>
<dbReference type="Pfam" id="PF11877">
    <property type="entry name" value="DUF3397"/>
    <property type="match status" value="1"/>
</dbReference>
<comment type="caution">
    <text evidence="2">The sequence shown here is derived from an EMBL/GenBank/DDBJ whole genome shotgun (WGS) entry which is preliminary data.</text>
</comment>
<sequence>MGDWIIFPLAAILTMPIPFLIIFYLFSRKWNRYKRKAVHQTANFSAPVFILSVHVLLLVLFNRSFLSYIVISLLILLGLSMVMQYKLHDELQLRRAFKGFWRVSFILFTFLYISLALYGLIARIVA</sequence>
<evidence type="ECO:0000313" key="3">
    <source>
        <dbReference type="Proteomes" id="UP000571017"/>
    </source>
</evidence>
<keyword evidence="1" id="KW-0472">Membrane</keyword>
<dbReference type="InterPro" id="IPR024515">
    <property type="entry name" value="DUF3397"/>
</dbReference>
<proteinExistence type="predicted"/>
<feature type="transmembrane region" description="Helical" evidence="1">
    <location>
        <begin position="6"/>
        <end position="26"/>
    </location>
</feature>
<dbReference type="Proteomes" id="UP000571017">
    <property type="component" value="Unassembled WGS sequence"/>
</dbReference>
<accession>A0A838CR89</accession>
<keyword evidence="3" id="KW-1185">Reference proteome</keyword>
<keyword evidence="1" id="KW-0812">Transmembrane</keyword>
<reference evidence="2 3" key="1">
    <citation type="journal article" date="2004" name="Extremophiles">
        <title>Halobacillus locisalis sp. nov., a halophilic bacterium isolated from a marine solar saltern of the Yellow Sea in Korea.</title>
        <authorList>
            <person name="Yoon J.H."/>
            <person name="Kang K.H."/>
            <person name="Oh T.K."/>
            <person name="Park Y.H."/>
        </authorList>
    </citation>
    <scope>NUCLEOTIDE SEQUENCE [LARGE SCALE GENOMIC DNA]</scope>
    <source>
        <strain evidence="2 3">KCTC 3788</strain>
    </source>
</reference>
<evidence type="ECO:0000256" key="1">
    <source>
        <dbReference type="SAM" id="Phobius"/>
    </source>
</evidence>
<dbReference type="PIRSF" id="PIRSF030092">
    <property type="entry name" value="UCP030092"/>
    <property type="match status" value="1"/>
</dbReference>
<gene>
    <name evidence="2" type="ORF">H0266_05085</name>
</gene>